<dbReference type="EMBL" id="JARKIF010000002">
    <property type="protein sequence ID" value="KAJ7647208.1"/>
    <property type="molecule type" value="Genomic_DNA"/>
</dbReference>
<sequence length="231" mass="23484">MYRVFTTALLAATSVSALTISNNCQTALGQISANAEANACLDVSALLSVAIQPNASIITPVDNLLKSLCAAAPCSNATLSAVVTNITTGCSAELSSVNSTESSTSGTNCITQTLTNLQSTVGTLSLSNLDALTSIFTSSNALPRISLARTQAYNVLNDDFPSTASTGAGALQSECGSDFTSKYLPVSLPRLIPNVTDGNTPSNIKEIARGALAGLTASLLVAGSSLWMVLA</sequence>
<evidence type="ECO:0000313" key="2">
    <source>
        <dbReference type="EMBL" id="KAJ7647208.1"/>
    </source>
</evidence>
<proteinExistence type="predicted"/>
<name>A0AAD7FZZ9_9AGAR</name>
<organism evidence="2 3">
    <name type="scientific">Roridomyces roridus</name>
    <dbReference type="NCBI Taxonomy" id="1738132"/>
    <lineage>
        <taxon>Eukaryota</taxon>
        <taxon>Fungi</taxon>
        <taxon>Dikarya</taxon>
        <taxon>Basidiomycota</taxon>
        <taxon>Agaricomycotina</taxon>
        <taxon>Agaricomycetes</taxon>
        <taxon>Agaricomycetidae</taxon>
        <taxon>Agaricales</taxon>
        <taxon>Marasmiineae</taxon>
        <taxon>Mycenaceae</taxon>
        <taxon>Roridomyces</taxon>
    </lineage>
</organism>
<keyword evidence="3" id="KW-1185">Reference proteome</keyword>
<comment type="caution">
    <text evidence="2">The sequence shown here is derived from an EMBL/GenBank/DDBJ whole genome shotgun (WGS) entry which is preliminary data.</text>
</comment>
<reference evidence="2" key="1">
    <citation type="submission" date="2023-03" db="EMBL/GenBank/DDBJ databases">
        <title>Massive genome expansion in bonnet fungi (Mycena s.s.) driven by repeated elements and novel gene families across ecological guilds.</title>
        <authorList>
            <consortium name="Lawrence Berkeley National Laboratory"/>
            <person name="Harder C.B."/>
            <person name="Miyauchi S."/>
            <person name="Viragh M."/>
            <person name="Kuo A."/>
            <person name="Thoen E."/>
            <person name="Andreopoulos B."/>
            <person name="Lu D."/>
            <person name="Skrede I."/>
            <person name="Drula E."/>
            <person name="Henrissat B."/>
            <person name="Morin E."/>
            <person name="Kohler A."/>
            <person name="Barry K."/>
            <person name="LaButti K."/>
            <person name="Morin E."/>
            <person name="Salamov A."/>
            <person name="Lipzen A."/>
            <person name="Mereny Z."/>
            <person name="Hegedus B."/>
            <person name="Baldrian P."/>
            <person name="Stursova M."/>
            <person name="Weitz H."/>
            <person name="Taylor A."/>
            <person name="Grigoriev I.V."/>
            <person name="Nagy L.G."/>
            <person name="Martin F."/>
            <person name="Kauserud H."/>
        </authorList>
    </citation>
    <scope>NUCLEOTIDE SEQUENCE</scope>
    <source>
        <strain evidence="2">9284</strain>
    </source>
</reference>
<dbReference type="PANTHER" id="PTHR34862">
    <property type="entry name" value="SPARK DOMAIN-CONTAINING PROTEIN"/>
    <property type="match status" value="1"/>
</dbReference>
<evidence type="ECO:0000256" key="1">
    <source>
        <dbReference type="SAM" id="SignalP"/>
    </source>
</evidence>
<accession>A0AAD7FZZ9</accession>
<evidence type="ECO:0000313" key="3">
    <source>
        <dbReference type="Proteomes" id="UP001221142"/>
    </source>
</evidence>
<keyword evidence="1" id="KW-0732">Signal</keyword>
<feature type="chain" id="PRO_5042114288" evidence="1">
    <location>
        <begin position="18"/>
        <end position="231"/>
    </location>
</feature>
<feature type="signal peptide" evidence="1">
    <location>
        <begin position="1"/>
        <end position="17"/>
    </location>
</feature>
<gene>
    <name evidence="2" type="ORF">FB45DRAFT_892752</name>
</gene>
<dbReference type="AlphaFoldDB" id="A0AAD7FZZ9"/>
<dbReference type="PANTHER" id="PTHR34862:SF1">
    <property type="entry name" value="SPARK DOMAIN-CONTAINING PROTEIN"/>
    <property type="match status" value="1"/>
</dbReference>
<protein>
    <submittedName>
        <fullName evidence="2">Uncharacterized protein</fullName>
    </submittedName>
</protein>
<dbReference type="Proteomes" id="UP001221142">
    <property type="component" value="Unassembled WGS sequence"/>
</dbReference>